<dbReference type="InterPro" id="IPR000433">
    <property type="entry name" value="Znf_ZZ"/>
</dbReference>
<keyword evidence="3" id="KW-0862">Zinc</keyword>
<evidence type="ECO:0000256" key="3">
    <source>
        <dbReference type="ARBA" id="ARBA00022833"/>
    </source>
</evidence>
<dbReference type="Pfam" id="PF00569">
    <property type="entry name" value="ZZ"/>
    <property type="match status" value="1"/>
</dbReference>
<organism evidence="5 6">
    <name type="scientific">Strigomonas culicis</name>
    <dbReference type="NCBI Taxonomy" id="28005"/>
    <lineage>
        <taxon>Eukaryota</taxon>
        <taxon>Discoba</taxon>
        <taxon>Euglenozoa</taxon>
        <taxon>Kinetoplastea</taxon>
        <taxon>Metakinetoplastina</taxon>
        <taxon>Trypanosomatida</taxon>
        <taxon>Trypanosomatidae</taxon>
        <taxon>Strigomonadinae</taxon>
        <taxon>Strigomonas</taxon>
    </lineage>
</organism>
<dbReference type="Proteomes" id="UP000015354">
    <property type="component" value="Unassembled WGS sequence"/>
</dbReference>
<dbReference type="SMART" id="SM00291">
    <property type="entry name" value="ZnF_ZZ"/>
    <property type="match status" value="2"/>
</dbReference>
<evidence type="ECO:0000313" key="6">
    <source>
        <dbReference type="Proteomes" id="UP000015354"/>
    </source>
</evidence>
<dbReference type="PROSITE" id="PS51257">
    <property type="entry name" value="PROKAR_LIPOPROTEIN"/>
    <property type="match status" value="1"/>
</dbReference>
<dbReference type="InterPro" id="IPR043145">
    <property type="entry name" value="Znf_ZZ_sf"/>
</dbReference>
<comment type="caution">
    <text evidence="5">The sequence shown here is derived from an EMBL/GenBank/DDBJ whole genome shotgun (WGS) entry which is preliminary data.</text>
</comment>
<evidence type="ECO:0000256" key="1">
    <source>
        <dbReference type="ARBA" id="ARBA00022723"/>
    </source>
</evidence>
<accession>S9TFI1</accession>
<evidence type="ECO:0000259" key="4">
    <source>
        <dbReference type="SMART" id="SM00291"/>
    </source>
</evidence>
<proteinExistence type="predicted"/>
<dbReference type="OrthoDB" id="7873042at2759"/>
<gene>
    <name evidence="5" type="ORF">STCU_11832</name>
</gene>
<dbReference type="Gene3D" id="3.30.60.90">
    <property type="match status" value="2"/>
</dbReference>
<dbReference type="EMBL" id="ATMH01011835">
    <property type="protein sequence ID" value="EPY15689.1"/>
    <property type="molecule type" value="Genomic_DNA"/>
</dbReference>
<keyword evidence="1" id="KW-0479">Metal-binding</keyword>
<keyword evidence="2" id="KW-0863">Zinc-finger</keyword>
<evidence type="ECO:0000313" key="5">
    <source>
        <dbReference type="EMBL" id="EPY15689.1"/>
    </source>
</evidence>
<protein>
    <recommendedName>
        <fullName evidence="4">ZZ-type domain-containing protein</fullName>
    </recommendedName>
</protein>
<dbReference type="GO" id="GO:0008270">
    <property type="term" value="F:zinc ion binding"/>
    <property type="evidence" value="ECO:0007669"/>
    <property type="project" value="UniProtKB-KW"/>
</dbReference>
<sequence length="179" mass="20050">MSVFFRPVLNRPDAHTTAISTFACAMCDGCGAQSYPNSSKWYRCNTCENYDLCGTCWASKHAEHQEGKHTFTDMSTVLRNTCGFPIIENQGEWYGSEPYETCTCNGCGSIVRNHRFYHCNECPRPGYDLCVECMITKDLWRTHSGPDGAAHTFTNAMPIHMRGMLGVLALGHLLSQMQS</sequence>
<dbReference type="SUPFAM" id="SSF57850">
    <property type="entry name" value="RING/U-box"/>
    <property type="match status" value="2"/>
</dbReference>
<feature type="domain" description="ZZ-type" evidence="4">
    <location>
        <begin position="98"/>
        <end position="145"/>
    </location>
</feature>
<dbReference type="AlphaFoldDB" id="S9TFI1"/>
<evidence type="ECO:0000256" key="2">
    <source>
        <dbReference type="ARBA" id="ARBA00022771"/>
    </source>
</evidence>
<keyword evidence="6" id="KW-1185">Reference proteome</keyword>
<name>S9TFI1_9TRYP</name>
<feature type="domain" description="ZZ-type" evidence="4">
    <location>
        <begin position="21"/>
        <end position="66"/>
    </location>
</feature>
<reference evidence="5 6" key="1">
    <citation type="journal article" date="2013" name="PLoS ONE">
        <title>Predicting the Proteins of Angomonas deanei, Strigomonas culicis and Their Respective Endosymbionts Reveals New Aspects of the Trypanosomatidae Family.</title>
        <authorList>
            <person name="Motta M.C."/>
            <person name="Martins A.C."/>
            <person name="de Souza S.S."/>
            <person name="Catta-Preta C.M."/>
            <person name="Silva R."/>
            <person name="Klein C.C."/>
            <person name="de Almeida L.G."/>
            <person name="de Lima Cunha O."/>
            <person name="Ciapina L.P."/>
            <person name="Brocchi M."/>
            <person name="Colabardini A.C."/>
            <person name="de Araujo Lima B."/>
            <person name="Machado C.R."/>
            <person name="de Almeida Soares C.M."/>
            <person name="Probst C.M."/>
            <person name="de Menezes C.B."/>
            <person name="Thompson C.E."/>
            <person name="Bartholomeu D.C."/>
            <person name="Gradia D.F."/>
            <person name="Pavoni D.P."/>
            <person name="Grisard E.C."/>
            <person name="Fantinatti-Garboggini F."/>
            <person name="Marchini F.K."/>
            <person name="Rodrigues-Luiz G.F."/>
            <person name="Wagner G."/>
            <person name="Goldman G.H."/>
            <person name="Fietto J.L."/>
            <person name="Elias M.C."/>
            <person name="Goldman M.H."/>
            <person name="Sagot M.F."/>
            <person name="Pereira M."/>
            <person name="Stoco P.H."/>
            <person name="de Mendonca-Neto R.P."/>
            <person name="Teixeira S.M."/>
            <person name="Maciel T.E."/>
            <person name="de Oliveira Mendes T.A."/>
            <person name="Urmenyi T.P."/>
            <person name="de Souza W."/>
            <person name="Schenkman S."/>
            <person name="de Vasconcelos A.T."/>
        </authorList>
    </citation>
    <scope>NUCLEOTIDE SEQUENCE [LARGE SCALE GENOMIC DNA]</scope>
</reference>